<evidence type="ECO:0000256" key="1">
    <source>
        <dbReference type="ARBA" id="ARBA00004985"/>
    </source>
</evidence>
<evidence type="ECO:0000259" key="15">
    <source>
        <dbReference type="Pfam" id="PF00171"/>
    </source>
</evidence>
<proteinExistence type="inferred from homology"/>
<dbReference type="AlphaFoldDB" id="A0A4S4KHZ2"/>
<dbReference type="InterPro" id="IPR016163">
    <property type="entry name" value="Ald_DH_C"/>
</dbReference>
<feature type="region of interest" description="Disordered" evidence="14">
    <location>
        <begin position="1"/>
        <end position="24"/>
    </location>
</feature>
<comment type="pathway">
    <text evidence="1">Amino-acid biosynthesis; L-proline biosynthesis; L-glutamate 5-semialdehyde from L-glutamate: step 2/2.</text>
</comment>
<dbReference type="NCBIfam" id="TIGR00407">
    <property type="entry name" value="proA"/>
    <property type="match status" value="1"/>
</dbReference>
<dbReference type="InterPro" id="IPR019734">
    <property type="entry name" value="TPR_rpt"/>
</dbReference>
<dbReference type="PANTHER" id="PTHR11063:SF8">
    <property type="entry name" value="DELTA-1-PYRROLINE-5-CARBOXYLATE SYNTHASE"/>
    <property type="match status" value="1"/>
</dbReference>
<evidence type="ECO:0000256" key="6">
    <source>
        <dbReference type="ARBA" id="ARBA00023002"/>
    </source>
</evidence>
<comment type="caution">
    <text evidence="17">The sequence shown here is derived from an EMBL/GenBank/DDBJ whole genome shotgun (WGS) entry which is preliminary data.</text>
</comment>
<evidence type="ECO:0000256" key="3">
    <source>
        <dbReference type="ARBA" id="ARBA00022605"/>
    </source>
</evidence>
<evidence type="ECO:0000256" key="10">
    <source>
        <dbReference type="ARBA" id="ARBA00075718"/>
    </source>
</evidence>
<dbReference type="InterPro" id="IPR016162">
    <property type="entry name" value="Ald_DH_N"/>
</dbReference>
<dbReference type="Gene3D" id="1.25.40.10">
    <property type="entry name" value="Tetratricopeptide repeat domain"/>
    <property type="match status" value="1"/>
</dbReference>
<keyword evidence="18" id="KW-1185">Reference proteome</keyword>
<dbReference type="GO" id="GO:0055129">
    <property type="term" value="P:L-proline biosynthetic process"/>
    <property type="evidence" value="ECO:0007669"/>
    <property type="project" value="UniProtKB-UniPathway"/>
</dbReference>
<feature type="compositionally biased region" description="Acidic residues" evidence="14">
    <location>
        <begin position="130"/>
        <end position="151"/>
    </location>
</feature>
<dbReference type="NCBIfam" id="NF001221">
    <property type="entry name" value="PRK00197.1"/>
    <property type="match status" value="1"/>
</dbReference>
<evidence type="ECO:0000256" key="5">
    <source>
        <dbReference type="ARBA" id="ARBA00022857"/>
    </source>
</evidence>
<comment type="catalytic activity">
    <reaction evidence="7">
        <text>L-glutamate 5-semialdehyde + phosphate + NADP(+) = L-glutamyl 5-phosphate + NADPH + H(+)</text>
        <dbReference type="Rhea" id="RHEA:19541"/>
        <dbReference type="ChEBI" id="CHEBI:15378"/>
        <dbReference type="ChEBI" id="CHEBI:43474"/>
        <dbReference type="ChEBI" id="CHEBI:57783"/>
        <dbReference type="ChEBI" id="CHEBI:58066"/>
        <dbReference type="ChEBI" id="CHEBI:58274"/>
        <dbReference type="ChEBI" id="CHEBI:58349"/>
        <dbReference type="EC" id="1.2.1.41"/>
    </reaction>
</comment>
<feature type="coiled-coil region" evidence="13">
    <location>
        <begin position="297"/>
        <end position="324"/>
    </location>
</feature>
<dbReference type="CDD" id="cd07079">
    <property type="entry name" value="ALDH_F18-19_ProA-GPR"/>
    <property type="match status" value="1"/>
</dbReference>
<dbReference type="HAMAP" id="MF_00412">
    <property type="entry name" value="ProA"/>
    <property type="match status" value="1"/>
</dbReference>
<evidence type="ECO:0000313" key="17">
    <source>
        <dbReference type="EMBL" id="THG97217.1"/>
    </source>
</evidence>
<organism evidence="17 18">
    <name type="scientific">Hermanssonia centrifuga</name>
    <dbReference type="NCBI Taxonomy" id="98765"/>
    <lineage>
        <taxon>Eukaryota</taxon>
        <taxon>Fungi</taxon>
        <taxon>Dikarya</taxon>
        <taxon>Basidiomycota</taxon>
        <taxon>Agaricomycotina</taxon>
        <taxon>Agaricomycetes</taxon>
        <taxon>Polyporales</taxon>
        <taxon>Meruliaceae</taxon>
        <taxon>Hermanssonia</taxon>
    </lineage>
</organism>
<keyword evidence="6" id="KW-0560">Oxidoreductase</keyword>
<dbReference type="PROSITE" id="PS01223">
    <property type="entry name" value="PROA"/>
    <property type="match status" value="1"/>
</dbReference>
<evidence type="ECO:0000313" key="18">
    <source>
        <dbReference type="Proteomes" id="UP000309038"/>
    </source>
</evidence>
<dbReference type="FunFam" id="3.40.309.10:FF:000006">
    <property type="entry name" value="Gamma-glutamyl phosphate reductase"/>
    <property type="match status" value="1"/>
</dbReference>
<evidence type="ECO:0000256" key="14">
    <source>
        <dbReference type="SAM" id="MobiDB-lite"/>
    </source>
</evidence>
<dbReference type="SUPFAM" id="SSF48452">
    <property type="entry name" value="TPR-like"/>
    <property type="match status" value="1"/>
</dbReference>
<sequence length="798" mass="86022">MSSAVNQETPSTSTAEATTPTTVEEALEHAKRAFALKKYEQAVDHYATALEMTTAKYGDNAPEAADLYFSYGKALLENAIAQTSVLGKDQTEDALEKEEEASGSGAFLSFSGDADEDVPVDLFGQASKLEEEDDDDEEEEEGEEGEPEDDFNAAWEVLDLARALYEKQQDEDDEIKLKLADTYIALGDVSLETEKFDQAITDYSAGLELKIELLPQSSRQIAEAHYKLSMVLDLSAGRLSDSITHAENALESVEARLAELRNAVSGQLKVEEEKLDSKGKGKGLRILGDDVISKMTKSQMEAEVKELQGLREDLALKVDELKTIPNEPQESAPTLAAKALDQELGAASSAAAPAPQAVNDLTSIVKKKKKPVAEANGSEPSSNTVFMLTQDHPNESAATGIARAAKEAFTASQLVPSSERVNALREIRKELENAKDKILEANKRDLEAAQKEVDAGQMSPSLLKRLDISKPDKWNSMVEGVTQVADLMDPTGIVSYASEIDENLELYRVSCPIGVLLVIFEARPEVVVNIAALAVKSGNAAILKGGKESNQTAQLLSKAIQTALSKTSLPSSYIQTIQTRAEVAALLELDQYIDLVIPRGSNSLVKSIQSSTRIPVMGHADGLCAVYLDESADVKKAVRVVLDSKTDYPAACNSAETLIIHTEILHTVWPEVAKALVEADVRLLCDPATLSALSHSTSSPSKLGTHLCPSTPADYTTEHLSLKLSIITVPSLDAAIHHINTHSSHHTDCIVTEDEKAAAKFCRGVDSAGTFVNASTRFADGFSYKDTTKKADRGMDGT</sequence>
<feature type="repeat" description="TPR" evidence="12">
    <location>
        <begin position="180"/>
        <end position="213"/>
    </location>
</feature>
<evidence type="ECO:0000256" key="4">
    <source>
        <dbReference type="ARBA" id="ARBA00022650"/>
    </source>
</evidence>
<comment type="function">
    <text evidence="8">Catalyzes the NADPH dependent reduction of L-gamma-glutamyl 5-phosphate into L-glutamate 5-semialdehyde and phosphate. The product spontaneously undergoes cyclization to form 1-pyrroline-5-carboxylate.</text>
</comment>
<feature type="compositionally biased region" description="Low complexity" evidence="14">
    <location>
        <begin position="102"/>
        <end position="112"/>
    </location>
</feature>
<dbReference type="EC" id="1.2.1.41" evidence="2"/>
<dbReference type="Pfam" id="PF10516">
    <property type="entry name" value="SHNi-TPR"/>
    <property type="match status" value="1"/>
</dbReference>
<dbReference type="InterPro" id="IPR011990">
    <property type="entry name" value="TPR-like_helical_dom_sf"/>
</dbReference>
<comment type="similarity">
    <text evidence="9">Belongs to the gamma-glutamyl phosphate reductase family.</text>
</comment>
<dbReference type="PANTHER" id="PTHR11063">
    <property type="entry name" value="GLUTAMATE SEMIALDEHYDE DEHYDROGENASE"/>
    <property type="match status" value="1"/>
</dbReference>
<dbReference type="InterPro" id="IPR020593">
    <property type="entry name" value="G-glutamylP_reductase_CS"/>
</dbReference>
<dbReference type="Pfam" id="PF00171">
    <property type="entry name" value="Aldedh"/>
    <property type="match status" value="1"/>
</dbReference>
<gene>
    <name evidence="17" type="ORF">EW026_g4737</name>
</gene>
<dbReference type="GO" id="GO:0004350">
    <property type="term" value="F:glutamate-5-semialdehyde dehydrogenase activity"/>
    <property type="evidence" value="ECO:0007669"/>
    <property type="project" value="UniProtKB-EC"/>
</dbReference>
<feature type="compositionally biased region" description="Acidic residues" evidence="14">
    <location>
        <begin position="92"/>
        <end position="101"/>
    </location>
</feature>
<keyword evidence="12" id="KW-0802">TPR repeat</keyword>
<dbReference type="InterPro" id="IPR019544">
    <property type="entry name" value="Tetratricopeptide_SHNi-TPR_dom"/>
</dbReference>
<accession>A0A4S4KHZ2</accession>
<keyword evidence="13" id="KW-0175">Coiled coil</keyword>
<dbReference type="InterPro" id="IPR015590">
    <property type="entry name" value="Aldehyde_DH_dom"/>
</dbReference>
<evidence type="ECO:0000256" key="9">
    <source>
        <dbReference type="ARBA" id="ARBA00060997"/>
    </source>
</evidence>
<protein>
    <recommendedName>
        <fullName evidence="2">glutamate-5-semialdehyde dehydrogenase</fullName>
        <ecNumber evidence="2">1.2.1.41</ecNumber>
    </recommendedName>
    <alternativeName>
        <fullName evidence="11">Glutamate-5-semialdehyde dehydrogenase</fullName>
    </alternativeName>
    <alternativeName>
        <fullName evidence="10">Glutamyl-gamma-semialdehyde dehydrogenase</fullName>
    </alternativeName>
</protein>
<evidence type="ECO:0000256" key="2">
    <source>
        <dbReference type="ARBA" id="ARBA00013002"/>
    </source>
</evidence>
<feature type="domain" description="Aldehyde dehydrogenase" evidence="15">
    <location>
        <begin position="379"/>
        <end position="678"/>
    </location>
</feature>
<feature type="region of interest" description="Disordered" evidence="14">
    <location>
        <begin position="90"/>
        <end position="152"/>
    </location>
</feature>
<dbReference type="Proteomes" id="UP000309038">
    <property type="component" value="Unassembled WGS sequence"/>
</dbReference>
<dbReference type="UniPathway" id="UPA00098">
    <property type="reaction ID" value="UER00360"/>
</dbReference>
<feature type="compositionally biased region" description="Low complexity" evidence="14">
    <location>
        <begin position="8"/>
        <end position="22"/>
    </location>
</feature>
<name>A0A4S4KHZ2_9APHY</name>
<feature type="domain" description="Tetratricopeptide SHNi-TPR" evidence="16">
    <location>
        <begin position="180"/>
        <end position="217"/>
    </location>
</feature>
<dbReference type="EMBL" id="SGPJ01000182">
    <property type="protein sequence ID" value="THG97217.1"/>
    <property type="molecule type" value="Genomic_DNA"/>
</dbReference>
<keyword evidence="3" id="KW-0028">Amino-acid biosynthesis</keyword>
<dbReference type="SUPFAM" id="SSF53720">
    <property type="entry name" value="ALDH-like"/>
    <property type="match status" value="1"/>
</dbReference>
<dbReference type="InterPro" id="IPR016161">
    <property type="entry name" value="Ald_DH/histidinol_DH"/>
</dbReference>
<evidence type="ECO:0000256" key="8">
    <source>
        <dbReference type="ARBA" id="ARBA00059423"/>
    </source>
</evidence>
<reference evidence="17 18" key="1">
    <citation type="submission" date="2019-02" db="EMBL/GenBank/DDBJ databases">
        <title>Genome sequencing of the rare red list fungi Phlebia centrifuga.</title>
        <authorList>
            <person name="Buettner E."/>
            <person name="Kellner H."/>
        </authorList>
    </citation>
    <scope>NUCLEOTIDE SEQUENCE [LARGE SCALE GENOMIC DNA]</scope>
    <source>
        <strain evidence="17 18">DSM 108282</strain>
    </source>
</reference>
<dbReference type="PROSITE" id="PS50005">
    <property type="entry name" value="TPR"/>
    <property type="match status" value="1"/>
</dbReference>
<evidence type="ECO:0000259" key="16">
    <source>
        <dbReference type="Pfam" id="PF10516"/>
    </source>
</evidence>
<evidence type="ECO:0000256" key="11">
    <source>
        <dbReference type="ARBA" id="ARBA00077451"/>
    </source>
</evidence>
<evidence type="ECO:0000256" key="13">
    <source>
        <dbReference type="SAM" id="Coils"/>
    </source>
</evidence>
<dbReference type="InterPro" id="IPR000965">
    <property type="entry name" value="GPR_dom"/>
</dbReference>
<evidence type="ECO:0000256" key="7">
    <source>
        <dbReference type="ARBA" id="ARBA00049024"/>
    </source>
</evidence>
<dbReference type="Gene3D" id="3.40.309.10">
    <property type="entry name" value="Aldehyde Dehydrogenase, Chain A, domain 2"/>
    <property type="match status" value="1"/>
</dbReference>
<dbReference type="Gene3D" id="3.40.605.10">
    <property type="entry name" value="Aldehyde Dehydrogenase, Chain A, domain 1"/>
    <property type="match status" value="1"/>
</dbReference>
<keyword evidence="5" id="KW-0521">NADP</keyword>
<keyword evidence="4" id="KW-0641">Proline biosynthesis</keyword>
<evidence type="ECO:0000256" key="12">
    <source>
        <dbReference type="PROSITE-ProRule" id="PRU00339"/>
    </source>
</evidence>